<sequence>MKRESPCESRPLSFTSDKRPKLASNDSALENGDLAADLGVVPLGDTSAPSTNVNSQDLPANSAPESSSRRGKSGGRGRGRGKSRGRDQRARTDRNAEKSAKGSRPRRGTRDEGEETTGQEQEKTPRLPKKKVAMQIGFCGTGYNDSDGVIFFRQREANTNTIENTLFDAMVKAGAVSKENSDDPVKVNLQRAARTDAGVHAAGNVVSLKMITEPPDTPDLVARLNELLPPEIRVWKFVRSTNTFNSSACDSRVYEYMFPSYALLPPRPGAPLERHTKPETLSDLGAGPDWAYWNHPDAAKLDTMRKWRVGRAQFEALRESAKVYEGKTVHKAYSGLRYMLNIDVKEPYVLDDIEWISIMYHGQSFMLHQRKMTTLLIFTSRTGAPASSLIPQTFNPAKLVIPKAPSLGLLLQEPRFGTYNEHIADENELAIARGETDRVRETIEWESLREQIEEFKREFIYSRIRAEEVKHGVFAAWLKFIDDYDGWEFKYLNPRGEVPPEAIVHRGRRKRGAVDKFREYLWKNPAGKGTEEMVASDEDDDETRKPDAETEG</sequence>
<keyword evidence="3" id="KW-0413">Isomerase</keyword>
<dbReference type="InterPro" id="IPR020103">
    <property type="entry name" value="PsdUridine_synth_cat_dom_sf"/>
</dbReference>
<evidence type="ECO:0000256" key="7">
    <source>
        <dbReference type="SAM" id="MobiDB-lite"/>
    </source>
</evidence>
<dbReference type="GO" id="GO:1990481">
    <property type="term" value="P:mRNA pseudouridine synthesis"/>
    <property type="evidence" value="ECO:0007669"/>
    <property type="project" value="TreeGrafter"/>
</dbReference>
<feature type="compositionally biased region" description="Polar residues" evidence="7">
    <location>
        <begin position="47"/>
        <end position="65"/>
    </location>
</feature>
<dbReference type="PANTHER" id="PTHR11142:SF4">
    <property type="entry name" value="PSEUDOURIDYLATE SYNTHASE 1 HOMOLOG"/>
    <property type="match status" value="1"/>
</dbReference>
<dbReference type="GO" id="GO:0009982">
    <property type="term" value="F:pseudouridine synthase activity"/>
    <property type="evidence" value="ECO:0007669"/>
    <property type="project" value="InterPro"/>
</dbReference>
<dbReference type="InterPro" id="IPR020094">
    <property type="entry name" value="TruA/RsuA/RluB/E/F_N"/>
</dbReference>
<dbReference type="InterPro" id="IPR041708">
    <property type="entry name" value="PUS1/PUS2-like"/>
</dbReference>
<feature type="active site" description="Nucleophile" evidence="5">
    <location>
        <position position="196"/>
    </location>
</feature>
<feature type="region of interest" description="Disordered" evidence="7">
    <location>
        <begin position="528"/>
        <end position="552"/>
    </location>
</feature>
<evidence type="ECO:0000256" key="5">
    <source>
        <dbReference type="PIRSR" id="PIRSR641708-1"/>
    </source>
</evidence>
<proteinExistence type="inferred from homology"/>
<evidence type="ECO:0000256" key="6">
    <source>
        <dbReference type="PIRSR" id="PIRSR641708-2"/>
    </source>
</evidence>
<evidence type="ECO:0000313" key="8">
    <source>
        <dbReference type="EMBL" id="KAB5593503.1"/>
    </source>
</evidence>
<accession>A0A5N5QPL1</accession>
<dbReference type="OrthoDB" id="10256309at2759"/>
<dbReference type="GO" id="GO:0003723">
    <property type="term" value="F:RNA binding"/>
    <property type="evidence" value="ECO:0007669"/>
    <property type="project" value="InterPro"/>
</dbReference>
<dbReference type="AlphaFoldDB" id="A0A5N5QPL1"/>
<dbReference type="SUPFAM" id="SSF55120">
    <property type="entry name" value="Pseudouridine synthase"/>
    <property type="match status" value="1"/>
</dbReference>
<dbReference type="GO" id="GO:0031119">
    <property type="term" value="P:tRNA pseudouridine synthesis"/>
    <property type="evidence" value="ECO:0007669"/>
    <property type="project" value="InterPro"/>
</dbReference>
<feature type="compositionally biased region" description="Basic residues" evidence="7">
    <location>
        <begin position="69"/>
        <end position="83"/>
    </location>
</feature>
<protein>
    <submittedName>
        <fullName evidence="8">tRNA pseudouridine synthase A</fullName>
    </submittedName>
</protein>
<keyword evidence="9" id="KW-1185">Reference proteome</keyword>
<dbReference type="InterPro" id="IPR020095">
    <property type="entry name" value="PsdUridine_synth_TruA_C"/>
</dbReference>
<reference evidence="8 9" key="1">
    <citation type="journal article" date="2019" name="Fungal Biol. Biotechnol.">
        <title>Draft genome sequence of fastidious pathogen Ceratobasidium theobromae, which causes vascular-streak dieback in Theobroma cacao.</title>
        <authorList>
            <person name="Ali S.S."/>
            <person name="Asman A."/>
            <person name="Shao J."/>
            <person name="Firmansyah A.P."/>
            <person name="Susilo A.W."/>
            <person name="Rosmana A."/>
            <person name="McMahon P."/>
            <person name="Junaid M."/>
            <person name="Guest D."/>
            <person name="Kheng T.Y."/>
            <person name="Meinhardt L.W."/>
            <person name="Bailey B.A."/>
        </authorList>
    </citation>
    <scope>NUCLEOTIDE SEQUENCE [LARGE SCALE GENOMIC DNA]</scope>
    <source>
        <strain evidence="8 9">CT2</strain>
    </source>
</reference>
<organism evidence="8 9">
    <name type="scientific">Ceratobasidium theobromae</name>
    <dbReference type="NCBI Taxonomy" id="1582974"/>
    <lineage>
        <taxon>Eukaryota</taxon>
        <taxon>Fungi</taxon>
        <taxon>Dikarya</taxon>
        <taxon>Basidiomycota</taxon>
        <taxon>Agaricomycotina</taxon>
        <taxon>Agaricomycetes</taxon>
        <taxon>Cantharellales</taxon>
        <taxon>Ceratobasidiaceae</taxon>
        <taxon>Ceratobasidium</taxon>
    </lineage>
</organism>
<comment type="catalytic activity">
    <reaction evidence="4">
        <text>a uridine in tRNA = a pseudouridine in tRNA</text>
        <dbReference type="Rhea" id="RHEA:54572"/>
        <dbReference type="Rhea" id="RHEA-COMP:13339"/>
        <dbReference type="Rhea" id="RHEA-COMP:13934"/>
        <dbReference type="ChEBI" id="CHEBI:65314"/>
        <dbReference type="ChEBI" id="CHEBI:65315"/>
    </reaction>
</comment>
<dbReference type="EMBL" id="SSOP01000036">
    <property type="protein sequence ID" value="KAB5593503.1"/>
    <property type="molecule type" value="Genomic_DNA"/>
</dbReference>
<gene>
    <name evidence="8" type="ORF">CTheo_3051</name>
</gene>
<dbReference type="PANTHER" id="PTHR11142">
    <property type="entry name" value="PSEUDOURIDYLATE SYNTHASE"/>
    <property type="match status" value="1"/>
</dbReference>
<dbReference type="CDD" id="cd02568">
    <property type="entry name" value="PseudoU_synth_PUS1_PUS2"/>
    <property type="match status" value="1"/>
</dbReference>
<comment type="similarity">
    <text evidence="1">Belongs to the tRNA pseudouridine synthase TruA family.</text>
</comment>
<evidence type="ECO:0000256" key="4">
    <source>
        <dbReference type="ARBA" id="ARBA00036943"/>
    </source>
</evidence>
<dbReference type="GO" id="GO:0005634">
    <property type="term" value="C:nucleus"/>
    <property type="evidence" value="ECO:0007669"/>
    <property type="project" value="TreeGrafter"/>
</dbReference>
<evidence type="ECO:0000256" key="1">
    <source>
        <dbReference type="ARBA" id="ARBA00009375"/>
    </source>
</evidence>
<dbReference type="InterPro" id="IPR001406">
    <property type="entry name" value="PsdUridine_synth_TruA"/>
</dbReference>
<evidence type="ECO:0000313" key="9">
    <source>
        <dbReference type="Proteomes" id="UP000383932"/>
    </source>
</evidence>
<comment type="caution">
    <text evidence="8">The sequence shown here is derived from an EMBL/GenBank/DDBJ whole genome shotgun (WGS) entry which is preliminary data.</text>
</comment>
<feature type="compositionally biased region" description="Basic and acidic residues" evidence="7">
    <location>
        <begin position="84"/>
        <end position="100"/>
    </location>
</feature>
<feature type="binding site" evidence="6">
    <location>
        <position position="254"/>
    </location>
    <ligand>
        <name>substrate</name>
    </ligand>
</feature>
<feature type="compositionally biased region" description="Basic and acidic residues" evidence="7">
    <location>
        <begin position="542"/>
        <end position="552"/>
    </location>
</feature>
<dbReference type="Gene3D" id="3.30.70.580">
    <property type="entry name" value="Pseudouridine synthase I, catalytic domain, N-terminal subdomain"/>
    <property type="match status" value="1"/>
</dbReference>
<dbReference type="FunFam" id="3.30.70.580:FF:000002">
    <property type="entry name" value="tRNA pseudouridine synthase"/>
    <property type="match status" value="1"/>
</dbReference>
<keyword evidence="2" id="KW-0819">tRNA processing</keyword>
<name>A0A5N5QPL1_9AGAM</name>
<evidence type="ECO:0000256" key="2">
    <source>
        <dbReference type="ARBA" id="ARBA00022694"/>
    </source>
</evidence>
<feature type="region of interest" description="Disordered" evidence="7">
    <location>
        <begin position="1"/>
        <end position="129"/>
    </location>
</feature>
<dbReference type="Gene3D" id="3.30.70.660">
    <property type="entry name" value="Pseudouridine synthase I, catalytic domain, C-terminal subdomain"/>
    <property type="match status" value="1"/>
</dbReference>
<dbReference type="Proteomes" id="UP000383932">
    <property type="component" value="Unassembled WGS sequence"/>
</dbReference>
<evidence type="ECO:0000256" key="3">
    <source>
        <dbReference type="ARBA" id="ARBA00023235"/>
    </source>
</evidence>